<dbReference type="PANTHER" id="PTHR45527">
    <property type="entry name" value="NONRIBOSOMAL PEPTIDE SYNTHETASE"/>
    <property type="match status" value="1"/>
</dbReference>
<dbReference type="CDD" id="cd17643">
    <property type="entry name" value="A_NRPS_Cytc1-like"/>
    <property type="match status" value="1"/>
</dbReference>
<dbReference type="FunFam" id="3.40.50.12780:FF:000012">
    <property type="entry name" value="Non-ribosomal peptide synthetase"/>
    <property type="match status" value="1"/>
</dbReference>
<sequence>MNATSTVSDSEAEPRRTLVDVFADSAAGHPDGTAVSDESSRVTYRELDVWSLRIAQRLREHGVAPGDRVALRMEAGCDAIAAILGILRSGAAYVPLDPRNPAERNEFIVGDSGARHLVGEADPAWGGALTRTTTDELASLRHGPTPEPPEARSSATAGLPGADHCAYVIYTSGTTGVPKGVPVRHGSVTALLDATRGLFDVSPSDRWLLFHSLAFDFSVWEVWGALSTAGAVVVPPQWVTRAPEQFVELLAEERITVVNQTPTAFGMLVRGHAATGRDLPDLRYVIFGGEKLTPAALRDWVDAHGLDRPRLVNMYGITETTVHATFHRVTRADVDGSASVIGTALPGFAVRVAGPDGEEVTEPGVPGELLLGGPQVTQGYLNRPELNAERFVSFPPGPGGTRYYRSGDLVSRTADGDLVYHGRADLQVKLRGHRVELGDIENAVRSHPSVVEAVALPRVSADGTQRLCCALLTREGELPDLRELRRHTAAKLPSYMQPARYRVVDELPRTVNGKVDRNALAAAWEENHG</sequence>
<dbReference type="InterPro" id="IPR045851">
    <property type="entry name" value="AMP-bd_C_sf"/>
</dbReference>
<dbReference type="RefSeq" id="WP_369173668.1">
    <property type="nucleotide sequence ID" value="NZ_CP163439.1"/>
</dbReference>
<name>A0AB39Q9D2_9ACTN</name>
<dbReference type="Pfam" id="PF13193">
    <property type="entry name" value="AMP-binding_C"/>
    <property type="match status" value="1"/>
</dbReference>
<feature type="domain" description="AMP-dependent synthetase/ligase" evidence="1">
    <location>
        <begin position="22"/>
        <end position="381"/>
    </location>
</feature>
<dbReference type="Gene3D" id="3.30.300.30">
    <property type="match status" value="1"/>
</dbReference>
<dbReference type="NCBIfam" id="TIGR01733">
    <property type="entry name" value="AA-adenyl-dom"/>
    <property type="match status" value="1"/>
</dbReference>
<evidence type="ECO:0000259" key="2">
    <source>
        <dbReference type="Pfam" id="PF13193"/>
    </source>
</evidence>
<reference evidence="3" key="1">
    <citation type="submission" date="2024-07" db="EMBL/GenBank/DDBJ databases">
        <authorList>
            <person name="Yu S.T."/>
        </authorList>
    </citation>
    <scope>NUCLEOTIDE SEQUENCE</scope>
    <source>
        <strain evidence="3">R28</strain>
    </source>
</reference>
<evidence type="ECO:0000259" key="1">
    <source>
        <dbReference type="Pfam" id="PF00501"/>
    </source>
</evidence>
<dbReference type="PROSITE" id="PS00455">
    <property type="entry name" value="AMP_BINDING"/>
    <property type="match status" value="1"/>
</dbReference>
<dbReference type="SUPFAM" id="SSF56801">
    <property type="entry name" value="Acetyl-CoA synthetase-like"/>
    <property type="match status" value="1"/>
</dbReference>
<dbReference type="InterPro" id="IPR025110">
    <property type="entry name" value="AMP-bd_C"/>
</dbReference>
<protein>
    <submittedName>
        <fullName evidence="3">Amino acid adenylation domain-containing protein</fullName>
    </submittedName>
</protein>
<organism evidence="3">
    <name type="scientific">Streptomyces sp. R28</name>
    <dbReference type="NCBI Taxonomy" id="3238628"/>
    <lineage>
        <taxon>Bacteria</taxon>
        <taxon>Bacillati</taxon>
        <taxon>Actinomycetota</taxon>
        <taxon>Actinomycetes</taxon>
        <taxon>Kitasatosporales</taxon>
        <taxon>Streptomycetaceae</taxon>
        <taxon>Streptomyces</taxon>
    </lineage>
</organism>
<dbReference type="AlphaFoldDB" id="A0AB39Q9D2"/>
<dbReference type="Gene3D" id="3.40.50.12780">
    <property type="entry name" value="N-terminal domain of ligase-like"/>
    <property type="match status" value="1"/>
</dbReference>
<dbReference type="GO" id="GO:0031177">
    <property type="term" value="F:phosphopantetheine binding"/>
    <property type="evidence" value="ECO:0007669"/>
    <property type="project" value="TreeGrafter"/>
</dbReference>
<dbReference type="PANTHER" id="PTHR45527:SF1">
    <property type="entry name" value="FATTY ACID SYNTHASE"/>
    <property type="match status" value="1"/>
</dbReference>
<dbReference type="GO" id="GO:0043041">
    <property type="term" value="P:amino acid activation for nonribosomal peptide biosynthetic process"/>
    <property type="evidence" value="ECO:0007669"/>
    <property type="project" value="TreeGrafter"/>
</dbReference>
<dbReference type="InterPro" id="IPR020845">
    <property type="entry name" value="AMP-binding_CS"/>
</dbReference>
<dbReference type="EMBL" id="CP163439">
    <property type="protein sequence ID" value="XDQ38932.1"/>
    <property type="molecule type" value="Genomic_DNA"/>
</dbReference>
<evidence type="ECO:0000313" key="3">
    <source>
        <dbReference type="EMBL" id="XDQ38932.1"/>
    </source>
</evidence>
<dbReference type="InterPro" id="IPR000873">
    <property type="entry name" value="AMP-dep_synth/lig_dom"/>
</dbReference>
<gene>
    <name evidence="3" type="ORF">AB5J49_39335</name>
</gene>
<accession>A0AB39Q9D2</accession>
<feature type="domain" description="AMP-binding enzyme C-terminal" evidence="2">
    <location>
        <begin position="440"/>
        <end position="514"/>
    </location>
</feature>
<dbReference type="GO" id="GO:0044550">
    <property type="term" value="P:secondary metabolite biosynthetic process"/>
    <property type="evidence" value="ECO:0007669"/>
    <property type="project" value="TreeGrafter"/>
</dbReference>
<dbReference type="InterPro" id="IPR010071">
    <property type="entry name" value="AA_adenyl_dom"/>
</dbReference>
<dbReference type="GO" id="GO:0005829">
    <property type="term" value="C:cytosol"/>
    <property type="evidence" value="ECO:0007669"/>
    <property type="project" value="TreeGrafter"/>
</dbReference>
<proteinExistence type="predicted"/>
<dbReference type="Pfam" id="PF00501">
    <property type="entry name" value="AMP-binding"/>
    <property type="match status" value="1"/>
</dbReference>
<dbReference type="InterPro" id="IPR042099">
    <property type="entry name" value="ANL_N_sf"/>
</dbReference>